<keyword evidence="5" id="KW-0236">DNA replication inhibitor</keyword>
<gene>
    <name evidence="11" type="ORF">ZYGR_0AS00260</name>
</gene>
<dbReference type="GO" id="GO:0006974">
    <property type="term" value="P:DNA damage response"/>
    <property type="evidence" value="ECO:0007669"/>
    <property type="project" value="UniProtKB-KW"/>
</dbReference>
<comment type="caution">
    <text evidence="11">The sequence shown here is derived from an EMBL/GenBank/DDBJ whole genome shotgun (WGS) entry which is preliminary data.</text>
</comment>
<comment type="similarity">
    <text evidence="2 8">Belongs to the CSM3 family.</text>
</comment>
<dbReference type="AlphaFoldDB" id="A0A1Q3AG37"/>
<feature type="compositionally biased region" description="Basic and acidic residues" evidence="9">
    <location>
        <begin position="169"/>
        <end position="180"/>
    </location>
</feature>
<protein>
    <recommendedName>
        <fullName evidence="8">Chromosome segregation in meiosis protein</fullName>
    </recommendedName>
</protein>
<dbReference type="GO" id="GO:0003677">
    <property type="term" value="F:DNA binding"/>
    <property type="evidence" value="ECO:0007669"/>
    <property type="project" value="TreeGrafter"/>
</dbReference>
<dbReference type="GO" id="GO:0031297">
    <property type="term" value="P:replication fork processing"/>
    <property type="evidence" value="ECO:0007669"/>
    <property type="project" value="UniProtKB-UniRule"/>
</dbReference>
<evidence type="ECO:0000256" key="4">
    <source>
        <dbReference type="ARBA" id="ARBA00022763"/>
    </source>
</evidence>
<dbReference type="PANTHER" id="PTHR13220:SF11">
    <property type="entry name" value="TIMELESS-INTERACTING PROTEIN"/>
    <property type="match status" value="1"/>
</dbReference>
<feature type="compositionally biased region" description="Low complexity" evidence="9">
    <location>
        <begin position="34"/>
        <end position="46"/>
    </location>
</feature>
<dbReference type="InterPro" id="IPR040038">
    <property type="entry name" value="TIPIN/Csm3/Swi3"/>
</dbReference>
<comment type="subunit">
    <text evidence="3">Component of the fork protection complex (FPC) consisting of TOF1 and CSM3.</text>
</comment>
<dbReference type="GO" id="GO:0000076">
    <property type="term" value="P:DNA replication checkpoint signaling"/>
    <property type="evidence" value="ECO:0007669"/>
    <property type="project" value="UniProtKB-UniRule"/>
</dbReference>
<organism evidence="11 12">
    <name type="scientific">Zygosaccharomyces rouxii</name>
    <dbReference type="NCBI Taxonomy" id="4956"/>
    <lineage>
        <taxon>Eukaryota</taxon>
        <taxon>Fungi</taxon>
        <taxon>Dikarya</taxon>
        <taxon>Ascomycota</taxon>
        <taxon>Saccharomycotina</taxon>
        <taxon>Saccharomycetes</taxon>
        <taxon>Saccharomycetales</taxon>
        <taxon>Saccharomycetaceae</taxon>
        <taxon>Zygosaccharomyces</taxon>
    </lineage>
</organism>
<evidence type="ECO:0000256" key="6">
    <source>
        <dbReference type="ARBA" id="ARBA00023242"/>
    </source>
</evidence>
<dbReference type="GO" id="GO:0031298">
    <property type="term" value="C:replication fork protection complex"/>
    <property type="evidence" value="ECO:0007669"/>
    <property type="project" value="TreeGrafter"/>
</dbReference>
<evidence type="ECO:0000256" key="3">
    <source>
        <dbReference type="ARBA" id="ARBA00011217"/>
    </source>
</evidence>
<comment type="function">
    <text evidence="8">Plays an important role in the control of DNA replication and the maintenance of replication fork stability.</text>
</comment>
<accession>A0A1Q3AG37</accession>
<feature type="domain" description="Chromosome segregation in meiosis protein 3" evidence="10">
    <location>
        <begin position="61"/>
        <end position="144"/>
    </location>
</feature>
<evidence type="ECO:0000313" key="12">
    <source>
        <dbReference type="Proteomes" id="UP000187013"/>
    </source>
</evidence>
<dbReference type="GO" id="GO:0043111">
    <property type="term" value="P:replication fork arrest"/>
    <property type="evidence" value="ECO:0007669"/>
    <property type="project" value="TreeGrafter"/>
</dbReference>
<evidence type="ECO:0000256" key="1">
    <source>
        <dbReference type="ARBA" id="ARBA00004123"/>
    </source>
</evidence>
<evidence type="ECO:0000256" key="7">
    <source>
        <dbReference type="ARBA" id="ARBA00023306"/>
    </source>
</evidence>
<dbReference type="EMBL" id="BDGX01000045">
    <property type="protein sequence ID" value="GAV54704.1"/>
    <property type="molecule type" value="Genomic_DNA"/>
</dbReference>
<evidence type="ECO:0000256" key="8">
    <source>
        <dbReference type="RuleBase" id="RU366049"/>
    </source>
</evidence>
<feature type="region of interest" description="Disordered" evidence="9">
    <location>
        <begin position="1"/>
        <end position="46"/>
    </location>
</feature>
<keyword evidence="6 8" id="KW-0539">Nucleus</keyword>
<comment type="subcellular location">
    <subcellularLocation>
        <location evidence="1 8">Nucleus</location>
    </subcellularLocation>
</comment>
<evidence type="ECO:0000256" key="9">
    <source>
        <dbReference type="SAM" id="MobiDB-lite"/>
    </source>
</evidence>
<dbReference type="PANTHER" id="PTHR13220">
    <property type="entry name" value="TIMELESS INTERACTING-RELATED"/>
    <property type="match status" value="1"/>
</dbReference>
<sequence length="228" mass="25953">MEDPMLMGLDPVGESADFDGNGNDRSDPSGPNNDDPTMTDPTMADPTMADALTKTRRVQPKLTSDILLSDRGLPYLVKHGPKRLRISTSRNKPYDNLSHIVQFYQLWAHELYPRAKFKDFVKLCQNMKNNKEVRSYRTELCLREMNPARSMSLDGDDDIYQESSIREPTTTEKEPEKYRQDGSAPSAETGIQQEEQDGLDTQGPLLETRDEDLQEDEDAMEVMKELGF</sequence>
<keyword evidence="4 8" id="KW-0227">DNA damage</keyword>
<keyword evidence="7 8" id="KW-0131">Cell cycle</keyword>
<evidence type="ECO:0000313" key="11">
    <source>
        <dbReference type="EMBL" id="GAV54704.1"/>
    </source>
</evidence>
<proteinExistence type="inferred from homology"/>
<evidence type="ECO:0000256" key="5">
    <source>
        <dbReference type="ARBA" id="ARBA00022880"/>
    </source>
</evidence>
<name>A0A1Q3AG37_ZYGRO</name>
<feature type="region of interest" description="Disordered" evidence="9">
    <location>
        <begin position="149"/>
        <end position="215"/>
    </location>
</feature>
<dbReference type="Pfam" id="PF07962">
    <property type="entry name" value="Swi3"/>
    <property type="match status" value="1"/>
</dbReference>
<dbReference type="OrthoDB" id="437078at2759"/>
<dbReference type="Proteomes" id="UP000187013">
    <property type="component" value="Unassembled WGS sequence"/>
</dbReference>
<evidence type="ECO:0000256" key="2">
    <source>
        <dbReference type="ARBA" id="ARBA00006075"/>
    </source>
</evidence>
<evidence type="ECO:0000259" key="10">
    <source>
        <dbReference type="Pfam" id="PF07962"/>
    </source>
</evidence>
<reference evidence="11 12" key="1">
    <citation type="submission" date="2016-08" db="EMBL/GenBank/DDBJ databases">
        <title>Draft genome sequence of allopolyploid Zygosaccharomyces rouxii.</title>
        <authorList>
            <person name="Watanabe J."/>
            <person name="Uehara K."/>
            <person name="Mogi Y."/>
            <person name="Tsukioka Y."/>
        </authorList>
    </citation>
    <scope>NUCLEOTIDE SEQUENCE [LARGE SCALE GENOMIC DNA]</scope>
    <source>
        <strain evidence="11 12">NBRC 110957</strain>
    </source>
</reference>
<dbReference type="InterPro" id="IPR012923">
    <property type="entry name" value="Csm3"/>
</dbReference>